<dbReference type="Gene3D" id="1.10.275.10">
    <property type="entry name" value="Fumarase/aspartase (N-terminal domain)"/>
    <property type="match status" value="1"/>
</dbReference>
<dbReference type="AlphaFoldDB" id="A0A7Z7N4Q1"/>
<dbReference type="GO" id="GO:0016829">
    <property type="term" value="F:lyase activity"/>
    <property type="evidence" value="ECO:0007669"/>
    <property type="project" value="UniProtKB-ARBA"/>
</dbReference>
<dbReference type="InterPro" id="IPR024083">
    <property type="entry name" value="Fumarase/histidase_N"/>
</dbReference>
<dbReference type="CDD" id="cd01597">
    <property type="entry name" value="pCLME"/>
    <property type="match status" value="1"/>
</dbReference>
<gene>
    <name evidence="4" type="ORF">SAMN05446927_4685</name>
</gene>
<evidence type="ECO:0000259" key="3">
    <source>
        <dbReference type="SMART" id="SM00998"/>
    </source>
</evidence>
<dbReference type="Pfam" id="PF00206">
    <property type="entry name" value="Lyase_1"/>
    <property type="match status" value="1"/>
</dbReference>
<dbReference type="PRINTS" id="PR00145">
    <property type="entry name" value="ARGSUCLYASE"/>
</dbReference>
<dbReference type="NCBIfam" id="NF006554">
    <property type="entry name" value="PRK09053.1"/>
    <property type="match status" value="1"/>
</dbReference>
<keyword evidence="5" id="KW-1185">Reference proteome</keyword>
<dbReference type="NCBIfam" id="TIGR02426">
    <property type="entry name" value="protocat_pcaB"/>
    <property type="match status" value="1"/>
</dbReference>
<evidence type="ECO:0000256" key="1">
    <source>
        <dbReference type="ARBA" id="ARBA00034772"/>
    </source>
</evidence>
<dbReference type="PANTHER" id="PTHR43172">
    <property type="entry name" value="ADENYLOSUCCINATE LYASE"/>
    <property type="match status" value="1"/>
</dbReference>
<dbReference type="Pfam" id="PF10397">
    <property type="entry name" value="ADSL_C"/>
    <property type="match status" value="1"/>
</dbReference>
<reference evidence="4 5" key="1">
    <citation type="submission" date="2017-09" db="EMBL/GenBank/DDBJ databases">
        <authorList>
            <person name="Varghese N."/>
            <person name="Submissions S."/>
        </authorList>
    </citation>
    <scope>NUCLEOTIDE SEQUENCE [LARGE SCALE GENOMIC DNA]</scope>
    <source>
        <strain evidence="4 5">OK806</strain>
    </source>
</reference>
<dbReference type="OrthoDB" id="9768878at2"/>
<dbReference type="InterPro" id="IPR022761">
    <property type="entry name" value="Fumarate_lyase_N"/>
</dbReference>
<dbReference type="SMART" id="SM00998">
    <property type="entry name" value="ADSL_C"/>
    <property type="match status" value="1"/>
</dbReference>
<dbReference type="SUPFAM" id="SSF48557">
    <property type="entry name" value="L-aspartase-like"/>
    <property type="match status" value="1"/>
</dbReference>
<comment type="similarity">
    <text evidence="1">Belongs to the class-II fumarase/aspartase family.</text>
</comment>
<dbReference type="RefSeq" id="WP_062637453.1">
    <property type="nucleotide sequence ID" value="NZ_FCOG02000025.1"/>
</dbReference>
<protein>
    <recommendedName>
        <fullName evidence="2">3-carboxy-cis,cis-muconate cycloisomerase</fullName>
        <ecNumber evidence="2">5.5.1.2</ecNumber>
    </recommendedName>
</protein>
<evidence type="ECO:0000313" key="5">
    <source>
        <dbReference type="Proteomes" id="UP000219522"/>
    </source>
</evidence>
<dbReference type="EMBL" id="OCSU01000002">
    <property type="protein sequence ID" value="SOE81403.1"/>
    <property type="molecule type" value="Genomic_DNA"/>
</dbReference>
<dbReference type="InterPro" id="IPR019468">
    <property type="entry name" value="AdenyloSucc_lyase_C"/>
</dbReference>
<dbReference type="Gene3D" id="1.20.200.10">
    <property type="entry name" value="Fumarase/aspartase (Central domain)"/>
    <property type="match status" value="1"/>
</dbReference>
<proteinExistence type="inferred from homology"/>
<evidence type="ECO:0000313" key="4">
    <source>
        <dbReference type="EMBL" id="SOE81403.1"/>
    </source>
</evidence>
<feature type="domain" description="Adenylosuccinate lyase C-terminal" evidence="3">
    <location>
        <begin position="366"/>
        <end position="445"/>
    </location>
</feature>
<dbReference type="FunFam" id="1.20.200.10:FF:000014">
    <property type="entry name" value="3-carboxy-cis,cis-muconate cycloisomerase"/>
    <property type="match status" value="1"/>
</dbReference>
<dbReference type="InterPro" id="IPR008948">
    <property type="entry name" value="L-Aspartase-like"/>
</dbReference>
<accession>A0A7Z7N4Q1</accession>
<keyword evidence="4" id="KW-0413">Isomerase</keyword>
<dbReference type="GO" id="GO:0047472">
    <property type="term" value="F:3-carboxy-cis,cis-muconate cycloisomerase activity"/>
    <property type="evidence" value="ECO:0007669"/>
    <property type="project" value="UniProtKB-UniRule"/>
</dbReference>
<dbReference type="PROSITE" id="PS00163">
    <property type="entry name" value="FUMARATE_LYASES"/>
    <property type="match status" value="1"/>
</dbReference>
<dbReference type="InterPro" id="IPR000362">
    <property type="entry name" value="Fumarate_lyase_fam"/>
</dbReference>
<name>A0A7Z7N4Q1_9BURK</name>
<dbReference type="EC" id="5.5.1.2" evidence="2"/>
<evidence type="ECO:0000256" key="2">
    <source>
        <dbReference type="NCBIfam" id="TIGR02426"/>
    </source>
</evidence>
<sequence length="452" mass="47355">MFAATGRLTDLICGTDAMNAVWSPHATVQAMLDVEAALARASAAHGVIPSSAVGAIEAACRADAIDARALMTGAAAGGNLAIPLVKLLTAVVKDADAEAAKYVHWGATSQDIIDTGTVLQLRAALDIVDADLRDLCAALADQARKYRTTPMIGRTWLQQALPITLGLKFAQWLDALTRHRERFSALRSRALALQFGGAAGTLASLRDKAQPVAQTLADELGLALPALPWHTERDRIAETASCFGMLIGTLGKMARDISLSMQTEVGELAEPAAAGKGGSSTMPHKRNPVGCAAVLTAATRSPGLVATIFAGMVQEHERALGGWQAEWEALPELARLAGGALAQMKTIVADIEVNTERLAANLAATRGLVLGEAVMLALGDRIGRLDAHKLVERASKEAVASGRTLFDVLGADATVMQHLSTDQLKQLLDPANYAGEAQAFIDAALELHHANA</sequence>
<comment type="caution">
    <text evidence="4">The sequence shown here is derived from an EMBL/GenBank/DDBJ whole genome shotgun (WGS) entry which is preliminary data.</text>
</comment>
<organism evidence="4 5">
    <name type="scientific">Caballeronia arationis</name>
    <dbReference type="NCBI Taxonomy" id="1777142"/>
    <lineage>
        <taxon>Bacteria</taxon>
        <taxon>Pseudomonadati</taxon>
        <taxon>Pseudomonadota</taxon>
        <taxon>Betaproteobacteria</taxon>
        <taxon>Burkholderiales</taxon>
        <taxon>Burkholderiaceae</taxon>
        <taxon>Caballeronia</taxon>
    </lineage>
</organism>
<dbReference type="InterPro" id="IPR012789">
    <property type="entry name" value="Protocat_PcaB-like"/>
</dbReference>
<dbReference type="Gene3D" id="1.10.40.30">
    <property type="entry name" value="Fumarase/aspartase (C-terminal domain)"/>
    <property type="match status" value="1"/>
</dbReference>
<dbReference type="Proteomes" id="UP000219522">
    <property type="component" value="Unassembled WGS sequence"/>
</dbReference>
<dbReference type="PANTHER" id="PTHR43172:SF2">
    <property type="entry name" value="ADENYLOSUCCINATE LYASE C-TERMINAL DOMAIN-CONTAINING PROTEIN"/>
    <property type="match status" value="1"/>
</dbReference>
<dbReference type="PRINTS" id="PR00149">
    <property type="entry name" value="FUMRATELYASE"/>
</dbReference>
<dbReference type="InterPro" id="IPR020557">
    <property type="entry name" value="Fumarate_lyase_CS"/>
</dbReference>
<dbReference type="GO" id="GO:0019619">
    <property type="term" value="P:3,4-dihydroxybenzoate catabolic process"/>
    <property type="evidence" value="ECO:0007669"/>
    <property type="project" value="InterPro"/>
</dbReference>